<gene>
    <name evidence="1" type="ORF">PCOR1329_LOCUS68868</name>
</gene>
<protein>
    <submittedName>
        <fullName evidence="1">Uncharacterized protein</fullName>
    </submittedName>
</protein>
<feature type="non-terminal residue" evidence="1">
    <location>
        <position position="163"/>
    </location>
</feature>
<organism evidence="1 2">
    <name type="scientific">Prorocentrum cordatum</name>
    <dbReference type="NCBI Taxonomy" id="2364126"/>
    <lineage>
        <taxon>Eukaryota</taxon>
        <taxon>Sar</taxon>
        <taxon>Alveolata</taxon>
        <taxon>Dinophyceae</taxon>
        <taxon>Prorocentrales</taxon>
        <taxon>Prorocentraceae</taxon>
        <taxon>Prorocentrum</taxon>
    </lineage>
</organism>
<keyword evidence="2" id="KW-1185">Reference proteome</keyword>
<proteinExistence type="predicted"/>
<sequence>EVLLWSGDDQEGAFFMYRIPEPWLGYMTVCTLVPGHVLGMNAMEIWLAMTMPPMCWVCSVPIFQGIHRRGPRDWWSTCVDEFDAGEALDCQAALPLIGSPGNLRARMRESYRRSAIRISETKANQRQVLVTRMGVEVDGVAGRAANDREKNVQLYSLTSWLLT</sequence>
<evidence type="ECO:0000313" key="1">
    <source>
        <dbReference type="EMBL" id="CAK0887988.1"/>
    </source>
</evidence>
<dbReference type="EMBL" id="CAUYUJ010019007">
    <property type="protein sequence ID" value="CAK0887988.1"/>
    <property type="molecule type" value="Genomic_DNA"/>
</dbReference>
<evidence type="ECO:0000313" key="2">
    <source>
        <dbReference type="Proteomes" id="UP001189429"/>
    </source>
</evidence>
<comment type="caution">
    <text evidence="1">The sequence shown here is derived from an EMBL/GenBank/DDBJ whole genome shotgun (WGS) entry which is preliminary data.</text>
</comment>
<feature type="non-terminal residue" evidence="1">
    <location>
        <position position="1"/>
    </location>
</feature>
<name>A0ABN9WN26_9DINO</name>
<dbReference type="Proteomes" id="UP001189429">
    <property type="component" value="Unassembled WGS sequence"/>
</dbReference>
<accession>A0ABN9WN26</accession>
<reference evidence="1" key="1">
    <citation type="submission" date="2023-10" db="EMBL/GenBank/DDBJ databases">
        <authorList>
            <person name="Chen Y."/>
            <person name="Shah S."/>
            <person name="Dougan E. K."/>
            <person name="Thang M."/>
            <person name="Chan C."/>
        </authorList>
    </citation>
    <scope>NUCLEOTIDE SEQUENCE [LARGE SCALE GENOMIC DNA]</scope>
</reference>